<organism evidence="1 2">
    <name type="scientific">Tenacibaculum vairaonense</name>
    <dbReference type="NCBI Taxonomy" id="3137860"/>
    <lineage>
        <taxon>Bacteria</taxon>
        <taxon>Pseudomonadati</taxon>
        <taxon>Bacteroidota</taxon>
        <taxon>Flavobacteriia</taxon>
        <taxon>Flavobacteriales</taxon>
        <taxon>Flavobacteriaceae</taxon>
        <taxon>Tenacibaculum</taxon>
    </lineage>
</organism>
<gene>
    <name evidence="1" type="ORF">T190115A13A_200039</name>
</gene>
<proteinExistence type="predicted"/>
<dbReference type="EMBL" id="CAXJRC010000012">
    <property type="protein sequence ID" value="CAL2106323.1"/>
    <property type="molecule type" value="Genomic_DNA"/>
</dbReference>
<reference evidence="1 2" key="1">
    <citation type="submission" date="2024-05" db="EMBL/GenBank/DDBJ databases">
        <authorList>
            <person name="Duchaud E."/>
        </authorList>
    </citation>
    <scope>NUCLEOTIDE SEQUENCE [LARGE SCALE GENOMIC DNA]</scope>
    <source>
        <strain evidence="1">Ena-SAMPLE-TAB-13-05-2024-13:56:06:370-140305</strain>
    </source>
</reference>
<evidence type="ECO:0000313" key="2">
    <source>
        <dbReference type="Proteomes" id="UP001497602"/>
    </source>
</evidence>
<protein>
    <recommendedName>
        <fullName evidence="3">Roadblock/LAMTOR2 domain-containing protein</fullName>
    </recommendedName>
</protein>
<sequence length="124" mass="13598">MKQVLDDLVKNVKENIPAYIGISVTDMSTGEALISHSVSESFDPALASAYNVEIINAKRRAIAALGLNDNLIDIHFKLESQVHIINIAPNGEYFVYLALDGENANLALARTLLNKYKVELNSVL</sequence>
<comment type="caution">
    <text evidence="1">The sequence shown here is derived from an EMBL/GenBank/DDBJ whole genome shotgun (WGS) entry which is preliminary data.</text>
</comment>
<dbReference type="RefSeq" id="WP_348702889.1">
    <property type="nucleotide sequence ID" value="NZ_CAXIYA010000008.1"/>
</dbReference>
<name>A0ABM9PKZ1_9FLAO</name>
<accession>A0ABM9PKZ1</accession>
<dbReference type="Proteomes" id="UP001497602">
    <property type="component" value="Unassembled WGS sequence"/>
</dbReference>
<evidence type="ECO:0008006" key="3">
    <source>
        <dbReference type="Google" id="ProtNLM"/>
    </source>
</evidence>
<evidence type="ECO:0000313" key="1">
    <source>
        <dbReference type="EMBL" id="CAL2106323.1"/>
    </source>
</evidence>
<keyword evidence="2" id="KW-1185">Reference proteome</keyword>